<sequence>MGKSPVRRVFTLVSSSSVLSYRRKISEPADNQQLEQQPAAMEQQQQQNHLDHKKYQPTLQSQPHPPSISSTNNHQGTERKMQFTRRMPHNPKRPQRAVVKQRRWKPKITQPVLLPQRSWNKSGKEVDDEEEDEETTFFKAQRRTQKLLASAADGKIKNAIVTKVTTSEIFLAETSSQETQSGSEDENLFMPYSNLSTFVRSPAQLHGVKQQETTAVQMEQKEVIKQIRPVKAIARRTEAQEARNSGQPLIWWNQCQKVKRQQKQKLVAAKDQKRPLREQRQLHMDLNTHSYDVVDANEGNSLNEDIVELNKIVPYIVVGNVACPIATNGQRPMRAGMAEKGKAVDMIMEDFCQHLIQKTQMRYRDSFVVEDSGFDAASSYDFFNSRFTEIQNSTSIVYF</sequence>
<protein>
    <submittedName>
        <fullName evidence="2">Uncharacterized protein</fullName>
    </submittedName>
</protein>
<keyword evidence="3" id="KW-1185">Reference proteome</keyword>
<dbReference type="OrthoDB" id="129796at2759"/>
<feature type="region of interest" description="Disordered" evidence="1">
    <location>
        <begin position="21"/>
        <end position="103"/>
    </location>
</feature>
<dbReference type="OMA" id="DVACPVV"/>
<feature type="compositionally biased region" description="Polar residues" evidence="1">
    <location>
        <begin position="57"/>
        <end position="75"/>
    </location>
</feature>
<reference evidence="3" key="1">
    <citation type="submission" date="2014-09" db="EMBL/GenBank/DDBJ databases">
        <authorList>
            <person name="Sharma Rahul"/>
            <person name="Thines Marco"/>
        </authorList>
    </citation>
    <scope>NUCLEOTIDE SEQUENCE [LARGE SCALE GENOMIC DNA]</scope>
</reference>
<dbReference type="EMBL" id="CCYD01000653">
    <property type="protein sequence ID" value="CEG43139.1"/>
    <property type="molecule type" value="Genomic_DNA"/>
</dbReference>
<dbReference type="GeneID" id="36408410"/>
<organism evidence="2 3">
    <name type="scientific">Plasmopara halstedii</name>
    <name type="common">Downy mildew of sunflower</name>
    <dbReference type="NCBI Taxonomy" id="4781"/>
    <lineage>
        <taxon>Eukaryota</taxon>
        <taxon>Sar</taxon>
        <taxon>Stramenopiles</taxon>
        <taxon>Oomycota</taxon>
        <taxon>Peronosporomycetes</taxon>
        <taxon>Peronosporales</taxon>
        <taxon>Peronosporaceae</taxon>
        <taxon>Plasmopara</taxon>
    </lineage>
</organism>
<feature type="compositionally biased region" description="Basic residues" evidence="1">
    <location>
        <begin position="82"/>
        <end position="103"/>
    </location>
</feature>
<evidence type="ECO:0000256" key="1">
    <source>
        <dbReference type="SAM" id="MobiDB-lite"/>
    </source>
</evidence>
<name>A0A0N7L631_PLAHL</name>
<dbReference type="Proteomes" id="UP000054928">
    <property type="component" value="Unassembled WGS sequence"/>
</dbReference>
<evidence type="ECO:0000313" key="2">
    <source>
        <dbReference type="EMBL" id="CEG43139.1"/>
    </source>
</evidence>
<dbReference type="RefSeq" id="XP_024579508.1">
    <property type="nucleotide sequence ID" value="XM_024729097.1"/>
</dbReference>
<dbReference type="AlphaFoldDB" id="A0A0N7L631"/>
<proteinExistence type="predicted"/>
<feature type="compositionally biased region" description="Low complexity" evidence="1">
    <location>
        <begin position="32"/>
        <end position="47"/>
    </location>
</feature>
<evidence type="ECO:0000313" key="3">
    <source>
        <dbReference type="Proteomes" id="UP000054928"/>
    </source>
</evidence>
<accession>A0A0N7L631</accession>